<sequence length="129" mass="14601">MNAVAKIRKSYPGHAKQAMHAIFGTHIGKYIKNLSIVDHDVDIRDAGQVECAVAFQVQPHRDIIIESYGTCMVLDPSIGQTRLPQNPVLMQLESFLRKGARPRRHKHWKSITRSARIGSEFKKLGCRNI</sequence>
<accession>D8WWT9</accession>
<dbReference type="Gene3D" id="3.40.1670.10">
    <property type="entry name" value="UbiD C-terminal domain-like"/>
    <property type="match status" value="1"/>
</dbReference>
<feature type="non-terminal residue" evidence="2">
    <location>
        <position position="129"/>
    </location>
</feature>
<dbReference type="Pfam" id="PF20696">
    <property type="entry name" value="UbiD_C"/>
    <property type="match status" value="1"/>
</dbReference>
<dbReference type="EMBL" id="GU358033">
    <property type="protein sequence ID" value="ADJ94043.1"/>
    <property type="molecule type" value="Genomic_DNA"/>
</dbReference>
<dbReference type="InterPro" id="IPR049381">
    <property type="entry name" value="UbiD-like_C"/>
</dbReference>
<organism evidence="2">
    <name type="scientific">Clostridia bacterium enrichment culture clone BF</name>
    <dbReference type="NCBI Taxonomy" id="857391"/>
    <lineage>
        <taxon>Bacteria</taxon>
        <taxon>Bacillati</taxon>
        <taxon>Bacillota</taxon>
        <taxon>Clostridia</taxon>
        <taxon>environmental samples</taxon>
    </lineage>
</organism>
<dbReference type="PANTHER" id="PTHR30108:SF17">
    <property type="entry name" value="FERULIC ACID DECARBOXYLASE 1"/>
    <property type="match status" value="1"/>
</dbReference>
<dbReference type="PANTHER" id="PTHR30108">
    <property type="entry name" value="3-OCTAPRENYL-4-HYDROXYBENZOATE CARBOXY-LYASE-RELATED"/>
    <property type="match status" value="1"/>
</dbReference>
<evidence type="ECO:0000259" key="1">
    <source>
        <dbReference type="Pfam" id="PF20696"/>
    </source>
</evidence>
<feature type="domain" description="3-octaprenyl-4-hydroxybenzoate carboxy-lyase-like C-terminal" evidence="1">
    <location>
        <begin position="3"/>
        <end position="79"/>
    </location>
</feature>
<evidence type="ECO:0000313" key="2">
    <source>
        <dbReference type="EMBL" id="ADJ94043.1"/>
    </source>
</evidence>
<proteinExistence type="predicted"/>
<dbReference type="SUPFAM" id="SSF143968">
    <property type="entry name" value="UbiD C-terminal domain-like"/>
    <property type="match status" value="1"/>
</dbReference>
<protein>
    <submittedName>
        <fullName evidence="2">Putative 3-octaprenyl-4-hydroxybenzoate carboxy-lyase</fullName>
    </submittedName>
</protein>
<dbReference type="AlphaFoldDB" id="D8WWT9"/>
<dbReference type="InterPro" id="IPR002830">
    <property type="entry name" value="UbiD"/>
</dbReference>
<keyword evidence="2" id="KW-0456">Lyase</keyword>
<dbReference type="GO" id="GO:0005737">
    <property type="term" value="C:cytoplasm"/>
    <property type="evidence" value="ECO:0007669"/>
    <property type="project" value="TreeGrafter"/>
</dbReference>
<name>D8WWT9_9FIRM</name>
<dbReference type="GO" id="GO:0016831">
    <property type="term" value="F:carboxy-lyase activity"/>
    <property type="evidence" value="ECO:0007669"/>
    <property type="project" value="InterPro"/>
</dbReference>
<reference evidence="2" key="1">
    <citation type="journal article" date="2010" name="Environ. Microbiol.">
        <title>Identification of enzymes involved in anaerobic benzene degradation by a strictly anaerobic iron-reducing enrichment culture.</title>
        <authorList>
            <person name="Abu Laban N."/>
            <person name="Selesi D."/>
            <person name="Rattei T."/>
            <person name="Tischler P."/>
            <person name="Meckenstock R.U."/>
        </authorList>
    </citation>
    <scope>NUCLEOTIDE SEQUENCE</scope>
</reference>